<sequence length="189" mass="21981">MLQCLILTLVVLSSCEEVYLPKPKGYNRIDLPNPAYQALPDTFPYQFDYSTYAELLGDSNKRADRYWSNLYYPDFDALVQITYKDLTQDENDVGKLLNESFALTMKHDQRAYGIDESLIKIPNNQVASVTKLEGEVPTQLQFFTSDSTRHFFRGALYFNTATKNDSLQPIIDFITEDVLYMLNSFEWRY</sequence>
<evidence type="ECO:0000313" key="1">
    <source>
        <dbReference type="EMBL" id="OEK07272.1"/>
    </source>
</evidence>
<dbReference type="EMBL" id="MDGQ01000003">
    <property type="protein sequence ID" value="OEK07272.1"/>
    <property type="molecule type" value="Genomic_DNA"/>
</dbReference>
<dbReference type="STRING" id="1563681.BFP71_05635"/>
<organism evidence="1 2">
    <name type="scientific">Roseivirga misakiensis</name>
    <dbReference type="NCBI Taxonomy" id="1563681"/>
    <lineage>
        <taxon>Bacteria</taxon>
        <taxon>Pseudomonadati</taxon>
        <taxon>Bacteroidota</taxon>
        <taxon>Cytophagia</taxon>
        <taxon>Cytophagales</taxon>
        <taxon>Roseivirgaceae</taxon>
        <taxon>Roseivirga</taxon>
    </lineage>
</organism>
<accession>A0A1E5T7B4</accession>
<keyword evidence="1" id="KW-0449">Lipoprotein</keyword>
<gene>
    <name evidence="1" type="ORF">BFP71_05635</name>
</gene>
<dbReference type="InterPro" id="IPR019850">
    <property type="entry name" value="GldD-like"/>
</dbReference>
<dbReference type="Pfam" id="PF25593">
    <property type="entry name" value="GldD_lipo"/>
    <property type="match status" value="1"/>
</dbReference>
<dbReference type="Proteomes" id="UP000095552">
    <property type="component" value="Unassembled WGS sequence"/>
</dbReference>
<name>A0A1E5T7B4_9BACT</name>
<dbReference type="AlphaFoldDB" id="A0A1E5T7B4"/>
<keyword evidence="2" id="KW-1185">Reference proteome</keyword>
<proteinExistence type="predicted"/>
<reference evidence="1 2" key="1">
    <citation type="submission" date="2016-08" db="EMBL/GenBank/DDBJ databases">
        <title>Draft genome of Fabibacter sp. strain SK-8.</title>
        <authorList>
            <person name="Wong S.-K."/>
            <person name="Hamasaki K."/>
            <person name="Yoshizawa S."/>
        </authorList>
    </citation>
    <scope>NUCLEOTIDE SEQUENCE [LARGE SCALE GENOMIC DNA]</scope>
    <source>
        <strain evidence="1 2">SK-8</strain>
    </source>
</reference>
<evidence type="ECO:0000313" key="2">
    <source>
        <dbReference type="Proteomes" id="UP000095552"/>
    </source>
</evidence>
<comment type="caution">
    <text evidence="1">The sequence shown here is derived from an EMBL/GenBank/DDBJ whole genome shotgun (WGS) entry which is preliminary data.</text>
</comment>
<protein>
    <submittedName>
        <fullName evidence="1">Gliding motility lipoprotein GldD</fullName>
    </submittedName>
</protein>